<dbReference type="InterPro" id="IPR000813">
    <property type="entry name" value="7Fe_ferredoxin"/>
</dbReference>
<evidence type="ECO:0000256" key="7">
    <source>
        <dbReference type="ARBA" id="ARBA00023014"/>
    </source>
</evidence>
<dbReference type="PROSITE" id="PS00198">
    <property type="entry name" value="4FE4S_FER_1"/>
    <property type="match status" value="1"/>
</dbReference>
<accession>A0A1Y2MHK0</accession>
<organism evidence="10 11">
    <name type="scientific">Pseudonocardia autotrophica</name>
    <name type="common">Amycolata autotrophica</name>
    <name type="synonym">Nocardia autotrophica</name>
    <dbReference type="NCBI Taxonomy" id="2074"/>
    <lineage>
        <taxon>Bacteria</taxon>
        <taxon>Bacillati</taxon>
        <taxon>Actinomycetota</taxon>
        <taxon>Actinomycetes</taxon>
        <taxon>Pseudonocardiales</taxon>
        <taxon>Pseudonocardiaceae</taxon>
        <taxon>Pseudonocardia</taxon>
    </lineage>
</organism>
<dbReference type="SUPFAM" id="SSF54862">
    <property type="entry name" value="4Fe-4S ferredoxins"/>
    <property type="match status" value="1"/>
</dbReference>
<evidence type="ECO:0000256" key="4">
    <source>
        <dbReference type="ARBA" id="ARBA00022723"/>
    </source>
</evidence>
<dbReference type="STRING" id="2074.BG845_06541"/>
<dbReference type="Gene3D" id="3.30.70.20">
    <property type="match status" value="1"/>
</dbReference>
<evidence type="ECO:0000256" key="1">
    <source>
        <dbReference type="ARBA" id="ARBA00001966"/>
    </source>
</evidence>
<proteinExistence type="predicted"/>
<evidence type="ECO:0000256" key="2">
    <source>
        <dbReference type="ARBA" id="ARBA00022448"/>
    </source>
</evidence>
<dbReference type="PANTHER" id="PTHR42859">
    <property type="entry name" value="OXIDOREDUCTASE"/>
    <property type="match status" value="1"/>
</dbReference>
<keyword evidence="8" id="KW-0003">3Fe-4S</keyword>
<comment type="cofactor">
    <cofactor evidence="8">
        <name>[3Fe-4S] cluster</name>
        <dbReference type="ChEBI" id="CHEBI:21137"/>
    </cofactor>
    <text evidence="8">Binds 1 [3Fe-4S] cluster.</text>
</comment>
<dbReference type="PRINTS" id="PR00354">
    <property type="entry name" value="7FE8SFRDOXIN"/>
</dbReference>
<keyword evidence="7 8" id="KW-0411">Iron-sulfur</keyword>
<dbReference type="GO" id="GO:0009055">
    <property type="term" value="F:electron transfer activity"/>
    <property type="evidence" value="ECO:0007669"/>
    <property type="project" value="UniProtKB-UniRule"/>
</dbReference>
<dbReference type="OrthoDB" id="9803397at2"/>
<comment type="function">
    <text evidence="8">Ferredoxins are iron-sulfur proteins that transfer electrons in a wide variety of metabolic reactions.</text>
</comment>
<dbReference type="PANTHER" id="PTHR42859:SF2">
    <property type="entry name" value="FERREDOXIN"/>
    <property type="match status" value="1"/>
</dbReference>
<dbReference type="EMBL" id="MIGB01000067">
    <property type="protein sequence ID" value="OSY34764.1"/>
    <property type="molecule type" value="Genomic_DNA"/>
</dbReference>
<feature type="domain" description="4Fe-4S ferredoxin-type" evidence="9">
    <location>
        <begin position="39"/>
        <end position="68"/>
    </location>
</feature>
<protein>
    <recommendedName>
        <fullName evidence="8">Ferredoxin</fullName>
    </recommendedName>
</protein>
<name>A0A1Y2MHK0_PSEAH</name>
<keyword evidence="4 8" id="KW-0479">Metal-binding</keyword>
<dbReference type="AlphaFoldDB" id="A0A1Y2MHK0"/>
<evidence type="ECO:0000256" key="3">
    <source>
        <dbReference type="ARBA" id="ARBA00022485"/>
    </source>
</evidence>
<gene>
    <name evidence="10" type="primary">fdxA_2</name>
    <name evidence="10" type="ORF">BG845_06541</name>
</gene>
<feature type="domain" description="4Fe-4S ferredoxin-type" evidence="9">
    <location>
        <begin position="1"/>
        <end position="31"/>
    </location>
</feature>
<dbReference type="PROSITE" id="PS51379">
    <property type="entry name" value="4FE4S_FER_2"/>
    <property type="match status" value="2"/>
</dbReference>
<dbReference type="RefSeq" id="WP_085916586.1">
    <property type="nucleotide sequence ID" value="NZ_AP018920.1"/>
</dbReference>
<comment type="cofactor">
    <cofactor evidence="1 8">
        <name>[4Fe-4S] cluster</name>
        <dbReference type="ChEBI" id="CHEBI:49883"/>
    </cofactor>
</comment>
<dbReference type="Proteomes" id="UP000194360">
    <property type="component" value="Unassembled WGS sequence"/>
</dbReference>
<dbReference type="InterPro" id="IPR017900">
    <property type="entry name" value="4Fe4S_Fe_S_CS"/>
</dbReference>
<comment type="caution">
    <text evidence="10">The sequence shown here is derived from an EMBL/GenBank/DDBJ whole genome shotgun (WGS) entry which is preliminary data.</text>
</comment>
<dbReference type="GO" id="GO:0051538">
    <property type="term" value="F:3 iron, 4 sulfur cluster binding"/>
    <property type="evidence" value="ECO:0007669"/>
    <property type="project" value="UniProtKB-UniRule"/>
</dbReference>
<evidence type="ECO:0000256" key="8">
    <source>
        <dbReference type="RuleBase" id="RU365098"/>
    </source>
</evidence>
<dbReference type="GO" id="GO:0046872">
    <property type="term" value="F:metal ion binding"/>
    <property type="evidence" value="ECO:0007669"/>
    <property type="project" value="UniProtKB-UniRule"/>
</dbReference>
<evidence type="ECO:0000259" key="9">
    <source>
        <dbReference type="PROSITE" id="PS51379"/>
    </source>
</evidence>
<dbReference type="GO" id="GO:0051539">
    <property type="term" value="F:4 iron, 4 sulfur cluster binding"/>
    <property type="evidence" value="ECO:0007669"/>
    <property type="project" value="UniProtKB-UniRule"/>
</dbReference>
<evidence type="ECO:0000313" key="11">
    <source>
        <dbReference type="Proteomes" id="UP000194360"/>
    </source>
</evidence>
<keyword evidence="3 8" id="KW-0004">4Fe-4S</keyword>
<reference evidence="10 11" key="1">
    <citation type="submission" date="2016-09" db="EMBL/GenBank/DDBJ databases">
        <title>Pseudonocardia autotrophica DSM535, a candidate organism with high potential of specific P450 cytochromes.</title>
        <authorList>
            <person name="Grumaz C."/>
            <person name="Vainshtein Y."/>
            <person name="Kirstahler P."/>
            <person name="Sohn K."/>
        </authorList>
    </citation>
    <scope>NUCLEOTIDE SEQUENCE [LARGE SCALE GENOMIC DNA]</scope>
    <source>
        <strain evidence="10 11">DSM 535</strain>
    </source>
</reference>
<keyword evidence="2 8" id="KW-0813">Transport</keyword>
<dbReference type="Pfam" id="PF12838">
    <property type="entry name" value="Fer4_7"/>
    <property type="match status" value="1"/>
</dbReference>
<keyword evidence="6 8" id="KW-0408">Iron</keyword>
<evidence type="ECO:0000313" key="10">
    <source>
        <dbReference type="EMBL" id="OSY34764.1"/>
    </source>
</evidence>
<dbReference type="InterPro" id="IPR017896">
    <property type="entry name" value="4Fe4S_Fe-S-bd"/>
</dbReference>
<dbReference type="InterPro" id="IPR050294">
    <property type="entry name" value="RnfB_subfamily"/>
</dbReference>
<evidence type="ECO:0000256" key="5">
    <source>
        <dbReference type="ARBA" id="ARBA00022982"/>
    </source>
</evidence>
<keyword evidence="5 8" id="KW-0249">Electron transport</keyword>
<keyword evidence="11" id="KW-1185">Reference proteome</keyword>
<sequence>MAYVITQRCVGTKAGSCTEVCPVDCIQPTPDHPDFDEVEQLFINPDDCIECGACVPVCPNDAVFDEEDVPQDLLGDIAANAAHFAA</sequence>
<evidence type="ECO:0000256" key="6">
    <source>
        <dbReference type="ARBA" id="ARBA00023004"/>
    </source>
</evidence>